<protein>
    <submittedName>
        <fullName evidence="4">Ketoacyl reductase</fullName>
    </submittedName>
</protein>
<dbReference type="PANTHER" id="PTHR44196">
    <property type="entry name" value="DEHYDROGENASE/REDUCTASE SDR FAMILY MEMBER 7B"/>
    <property type="match status" value="1"/>
</dbReference>
<dbReference type="Gene3D" id="3.40.50.720">
    <property type="entry name" value="NAD(P)-binding Rossmann-like Domain"/>
    <property type="match status" value="1"/>
</dbReference>
<gene>
    <name evidence="4" type="ORF">OMM_02697</name>
</gene>
<evidence type="ECO:0000256" key="3">
    <source>
        <dbReference type="RuleBase" id="RU000363"/>
    </source>
</evidence>
<evidence type="ECO:0000256" key="1">
    <source>
        <dbReference type="ARBA" id="ARBA00006484"/>
    </source>
</evidence>
<dbReference type="InterPro" id="IPR020904">
    <property type="entry name" value="Sc_DH/Rdtase_CS"/>
</dbReference>
<evidence type="ECO:0000256" key="2">
    <source>
        <dbReference type="ARBA" id="ARBA00023002"/>
    </source>
</evidence>
<accession>A0A1V1P8S9</accession>
<proteinExistence type="inferred from homology"/>
<comment type="caution">
    <text evidence="4">The sequence shown here is derived from an EMBL/GenBank/DDBJ whole genome shotgun (WGS) entry which is preliminary data.</text>
</comment>
<sequence>MKHARNKTAILTGASRGLGPYIAQALAKQSINLALVARSESGLIQTARQLNNTNIQTACFPADLTDAKSRENLIRQINQKMGDIDILVNNAGIEHVSAYVDLSTDEINQMIQTNLVAPMMLTRLILPRMIARKSGHIVNMSSLGGKKGSPYSGTYAGTKAALIQWTSSLRAELKGTGVSSSVICPGFVEQAGMFAAYNKSAPQIVGETTPEKVADAVIRAIQNDLAEVVVNSKPIWPIIIMEAIHPELSTWFLNAFGIHKFYQQQAQENLRNSHRTTVNTTDES</sequence>
<evidence type="ECO:0000313" key="4">
    <source>
        <dbReference type="EMBL" id="ETR71166.1"/>
    </source>
</evidence>
<dbReference type="CDD" id="cd05233">
    <property type="entry name" value="SDR_c"/>
    <property type="match status" value="1"/>
</dbReference>
<dbReference type="PRINTS" id="PR00080">
    <property type="entry name" value="SDRFAMILY"/>
</dbReference>
<comment type="similarity">
    <text evidence="1 3">Belongs to the short-chain dehydrogenases/reductases (SDR) family.</text>
</comment>
<dbReference type="PRINTS" id="PR00081">
    <property type="entry name" value="GDHRDH"/>
</dbReference>
<dbReference type="EMBL" id="ATBP01000311">
    <property type="protein sequence ID" value="ETR71166.1"/>
    <property type="molecule type" value="Genomic_DNA"/>
</dbReference>
<dbReference type="GO" id="GO:0016020">
    <property type="term" value="C:membrane"/>
    <property type="evidence" value="ECO:0007669"/>
    <property type="project" value="TreeGrafter"/>
</dbReference>
<reference evidence="5" key="1">
    <citation type="submission" date="2012-11" db="EMBL/GenBank/DDBJ databases">
        <authorList>
            <person name="Lucero-Rivera Y.E."/>
            <person name="Tovar-Ramirez D."/>
        </authorList>
    </citation>
    <scope>NUCLEOTIDE SEQUENCE [LARGE SCALE GENOMIC DNA]</scope>
    <source>
        <strain evidence="5">Araruama</strain>
    </source>
</reference>
<dbReference type="PIRSF" id="PIRSF000126">
    <property type="entry name" value="11-beta-HSD1"/>
    <property type="match status" value="1"/>
</dbReference>
<evidence type="ECO:0000313" key="5">
    <source>
        <dbReference type="Proteomes" id="UP000189670"/>
    </source>
</evidence>
<dbReference type="Proteomes" id="UP000189670">
    <property type="component" value="Unassembled WGS sequence"/>
</dbReference>
<dbReference type="InterPro" id="IPR036291">
    <property type="entry name" value="NAD(P)-bd_dom_sf"/>
</dbReference>
<dbReference type="AlphaFoldDB" id="A0A1V1P8S9"/>
<dbReference type="InterPro" id="IPR002347">
    <property type="entry name" value="SDR_fam"/>
</dbReference>
<keyword evidence="2" id="KW-0560">Oxidoreductase</keyword>
<organism evidence="4 5">
    <name type="scientific">Candidatus Magnetoglobus multicellularis str. Araruama</name>
    <dbReference type="NCBI Taxonomy" id="890399"/>
    <lineage>
        <taxon>Bacteria</taxon>
        <taxon>Pseudomonadati</taxon>
        <taxon>Thermodesulfobacteriota</taxon>
        <taxon>Desulfobacteria</taxon>
        <taxon>Desulfobacterales</taxon>
        <taxon>Desulfobacteraceae</taxon>
        <taxon>Candidatus Magnetoglobus</taxon>
    </lineage>
</organism>
<dbReference type="SUPFAM" id="SSF51735">
    <property type="entry name" value="NAD(P)-binding Rossmann-fold domains"/>
    <property type="match status" value="1"/>
</dbReference>
<dbReference type="GO" id="GO:0016491">
    <property type="term" value="F:oxidoreductase activity"/>
    <property type="evidence" value="ECO:0007669"/>
    <property type="project" value="UniProtKB-KW"/>
</dbReference>
<dbReference type="PROSITE" id="PS00061">
    <property type="entry name" value="ADH_SHORT"/>
    <property type="match status" value="1"/>
</dbReference>
<dbReference type="Pfam" id="PF00106">
    <property type="entry name" value="adh_short"/>
    <property type="match status" value="1"/>
</dbReference>
<name>A0A1V1P8S9_9BACT</name>
<dbReference type="PANTHER" id="PTHR44196:SF1">
    <property type="entry name" value="DEHYDROGENASE_REDUCTASE SDR FAMILY MEMBER 7B"/>
    <property type="match status" value="1"/>
</dbReference>